<reference evidence="2" key="1">
    <citation type="submission" date="2020-10" db="EMBL/GenBank/DDBJ databases">
        <authorList>
            <person name="Gilroy R."/>
        </authorList>
    </citation>
    <scope>NUCLEOTIDE SEQUENCE</scope>
    <source>
        <strain evidence="2">ChiSxjej2B14-8506</strain>
    </source>
</reference>
<dbReference type="Proteomes" id="UP000824123">
    <property type="component" value="Unassembled WGS sequence"/>
</dbReference>
<keyword evidence="1" id="KW-0472">Membrane</keyword>
<proteinExistence type="predicted"/>
<gene>
    <name evidence="2" type="ORF">IAC59_04630</name>
</gene>
<feature type="transmembrane region" description="Helical" evidence="1">
    <location>
        <begin position="21"/>
        <end position="43"/>
    </location>
</feature>
<keyword evidence="1" id="KW-1133">Transmembrane helix</keyword>
<evidence type="ECO:0000313" key="2">
    <source>
        <dbReference type="EMBL" id="HIU46525.1"/>
    </source>
</evidence>
<evidence type="ECO:0000256" key="1">
    <source>
        <dbReference type="SAM" id="Phobius"/>
    </source>
</evidence>
<evidence type="ECO:0000313" key="3">
    <source>
        <dbReference type="Proteomes" id="UP000824123"/>
    </source>
</evidence>
<organism evidence="2 3">
    <name type="scientific">Candidatus Fimadaptatus faecigallinarum</name>
    <dbReference type="NCBI Taxonomy" id="2840814"/>
    <lineage>
        <taxon>Bacteria</taxon>
        <taxon>Bacillati</taxon>
        <taxon>Bacillota</taxon>
        <taxon>Clostridia</taxon>
        <taxon>Eubacteriales</taxon>
        <taxon>Candidatus Fimadaptatus</taxon>
    </lineage>
</organism>
<accession>A0A9D1LR56</accession>
<feature type="transmembrane region" description="Helical" evidence="1">
    <location>
        <begin position="151"/>
        <end position="170"/>
    </location>
</feature>
<feature type="transmembrane region" description="Helical" evidence="1">
    <location>
        <begin position="55"/>
        <end position="74"/>
    </location>
</feature>
<sequence>MSVVEVRPPDMEALSHWVREYAPVVLSWCVMALVVSVALRLVLAIFGKHSHLLRGISYLALVGGVAALGGYWILTGEVPHMVSEFERWLGGIDFKAIGIKDFDLGGLPERVAHVDLKGIVTLAAGAVLAFFSRPLSRIFSRGEGSGDVDIVIKTIGLLLAVLGALIVFGVL</sequence>
<comment type="caution">
    <text evidence="2">The sequence shown here is derived from an EMBL/GenBank/DDBJ whole genome shotgun (WGS) entry which is preliminary data.</text>
</comment>
<dbReference type="EMBL" id="DVNK01000032">
    <property type="protein sequence ID" value="HIU46525.1"/>
    <property type="molecule type" value="Genomic_DNA"/>
</dbReference>
<dbReference type="AlphaFoldDB" id="A0A9D1LR56"/>
<name>A0A9D1LR56_9FIRM</name>
<keyword evidence="1" id="KW-0812">Transmembrane</keyword>
<reference evidence="2" key="2">
    <citation type="journal article" date="2021" name="PeerJ">
        <title>Extensive microbial diversity within the chicken gut microbiome revealed by metagenomics and culture.</title>
        <authorList>
            <person name="Gilroy R."/>
            <person name="Ravi A."/>
            <person name="Getino M."/>
            <person name="Pursley I."/>
            <person name="Horton D.L."/>
            <person name="Alikhan N.F."/>
            <person name="Baker D."/>
            <person name="Gharbi K."/>
            <person name="Hall N."/>
            <person name="Watson M."/>
            <person name="Adriaenssens E.M."/>
            <person name="Foster-Nyarko E."/>
            <person name="Jarju S."/>
            <person name="Secka A."/>
            <person name="Antonio M."/>
            <person name="Oren A."/>
            <person name="Chaudhuri R.R."/>
            <person name="La Ragione R."/>
            <person name="Hildebrand F."/>
            <person name="Pallen M.J."/>
        </authorList>
    </citation>
    <scope>NUCLEOTIDE SEQUENCE</scope>
    <source>
        <strain evidence="2">ChiSxjej2B14-8506</strain>
    </source>
</reference>
<protein>
    <submittedName>
        <fullName evidence="2">Uncharacterized protein</fullName>
    </submittedName>
</protein>